<dbReference type="PIRSF" id="PIRSF036525">
    <property type="entry name" value="CobF"/>
    <property type="match status" value="1"/>
</dbReference>
<comment type="pathway">
    <text evidence="1">Cofactor biosynthesis; adenosylcobalamin biosynthesis.</text>
</comment>
<comment type="catalytic activity">
    <reaction evidence="6">
        <text>precorrin-5 + S-adenosyl-L-methionine + H2O = precorrin-6A + acetate + S-adenosyl-L-homocysteine + 2 H(+)</text>
        <dbReference type="Rhea" id="RHEA:18261"/>
        <dbReference type="ChEBI" id="CHEBI:15377"/>
        <dbReference type="ChEBI" id="CHEBI:15378"/>
        <dbReference type="ChEBI" id="CHEBI:30089"/>
        <dbReference type="ChEBI" id="CHEBI:57856"/>
        <dbReference type="ChEBI" id="CHEBI:59789"/>
        <dbReference type="ChEBI" id="CHEBI:77871"/>
        <dbReference type="ChEBI" id="CHEBI:77872"/>
        <dbReference type="EC" id="2.1.1.152"/>
    </reaction>
</comment>
<dbReference type="Gene3D" id="3.30.950.10">
    <property type="entry name" value="Methyltransferase, Cobalt-precorrin-4 Transmethylase, Domain 2"/>
    <property type="match status" value="1"/>
</dbReference>
<evidence type="ECO:0000259" key="7">
    <source>
        <dbReference type="Pfam" id="PF00590"/>
    </source>
</evidence>
<proteinExistence type="predicted"/>
<keyword evidence="4 6" id="KW-0808">Transferase</keyword>
<dbReference type="PANTHER" id="PTHR43467:SF1">
    <property type="entry name" value="PRECORRIN-6A SYNTHASE [DEACETYLATING]"/>
    <property type="match status" value="1"/>
</dbReference>
<protein>
    <recommendedName>
        <fullName evidence="6">Precorrin-6A synthase [deacetylating]</fullName>
        <ecNumber evidence="6">2.1.1.152</ecNumber>
    </recommendedName>
</protein>
<name>A0ABT0DD47_9HYPH</name>
<dbReference type="InterPro" id="IPR035996">
    <property type="entry name" value="4pyrrol_Methylase_sf"/>
</dbReference>
<reference evidence="8 9" key="1">
    <citation type="submission" date="2022-04" db="EMBL/GenBank/DDBJ databases">
        <authorList>
            <person name="Grouzdev D.S."/>
            <person name="Pantiukh K.S."/>
            <person name="Krutkina M.S."/>
        </authorList>
    </citation>
    <scope>NUCLEOTIDE SEQUENCE [LARGE SCALE GENOMIC DNA]</scope>
    <source>
        <strain evidence="8 9">6x-1</strain>
    </source>
</reference>
<accession>A0ABT0DD47</accession>
<dbReference type="CDD" id="cd11643">
    <property type="entry name" value="Precorrin-6A-synthase"/>
    <property type="match status" value="1"/>
</dbReference>
<keyword evidence="3 6" id="KW-0489">Methyltransferase</keyword>
<comment type="caution">
    <text evidence="8">The sequence shown here is derived from an EMBL/GenBank/DDBJ whole genome shotgun (WGS) entry which is preliminary data.</text>
</comment>
<comment type="function">
    <text evidence="6">Catalyzes the methylation of C-1 in precorrin-5 and the subsequent extrusion of acetic acid from the resulting intermediate to form cobalt-precorrin-6A.</text>
</comment>
<evidence type="ECO:0000313" key="8">
    <source>
        <dbReference type="EMBL" id="MCK0197890.1"/>
    </source>
</evidence>
<evidence type="ECO:0000313" key="9">
    <source>
        <dbReference type="Proteomes" id="UP001203284"/>
    </source>
</evidence>
<evidence type="ECO:0000256" key="5">
    <source>
        <dbReference type="ARBA" id="ARBA00022691"/>
    </source>
</evidence>
<dbReference type="SUPFAM" id="SSF53790">
    <property type="entry name" value="Tetrapyrrole methylase"/>
    <property type="match status" value="1"/>
</dbReference>
<dbReference type="Gene3D" id="3.40.1010.10">
    <property type="entry name" value="Cobalt-precorrin-4 Transmethylase, Domain 1"/>
    <property type="match status" value="1"/>
</dbReference>
<dbReference type="InterPro" id="IPR014776">
    <property type="entry name" value="4pyrrole_Mease_sub2"/>
</dbReference>
<dbReference type="Proteomes" id="UP001203284">
    <property type="component" value="Unassembled WGS sequence"/>
</dbReference>
<evidence type="ECO:0000256" key="4">
    <source>
        <dbReference type="ARBA" id="ARBA00022679"/>
    </source>
</evidence>
<dbReference type="NCBIfam" id="TIGR02434">
    <property type="entry name" value="CobF"/>
    <property type="match status" value="1"/>
</dbReference>
<evidence type="ECO:0000256" key="3">
    <source>
        <dbReference type="ARBA" id="ARBA00022603"/>
    </source>
</evidence>
<evidence type="ECO:0000256" key="2">
    <source>
        <dbReference type="ARBA" id="ARBA00022573"/>
    </source>
</evidence>
<dbReference type="InterPro" id="IPR000878">
    <property type="entry name" value="4pyrrol_Mease"/>
</dbReference>
<dbReference type="GO" id="GO:0032259">
    <property type="term" value="P:methylation"/>
    <property type="evidence" value="ECO:0007669"/>
    <property type="project" value="UniProtKB-KW"/>
</dbReference>
<dbReference type="InterPro" id="IPR012797">
    <property type="entry name" value="CobF"/>
</dbReference>
<dbReference type="EC" id="2.1.1.152" evidence="6"/>
<gene>
    <name evidence="8" type="primary">cobF</name>
    <name evidence="8" type="ORF">MWN34_13330</name>
</gene>
<dbReference type="RefSeq" id="WP_247029788.1">
    <property type="nucleotide sequence ID" value="NZ_JALKCH010000008.1"/>
</dbReference>
<dbReference type="Pfam" id="PF00590">
    <property type="entry name" value="TP_methylase"/>
    <property type="match status" value="1"/>
</dbReference>
<keyword evidence="9" id="KW-1185">Reference proteome</keyword>
<keyword evidence="5 6" id="KW-0949">S-adenosyl-L-methionine</keyword>
<dbReference type="EMBL" id="JALKCH010000008">
    <property type="protein sequence ID" value="MCK0197890.1"/>
    <property type="molecule type" value="Genomic_DNA"/>
</dbReference>
<evidence type="ECO:0000256" key="6">
    <source>
        <dbReference type="PIRNR" id="PIRNR036525"/>
    </source>
</evidence>
<dbReference type="GO" id="GO:0043819">
    <property type="term" value="F:precorrin-6A synthase (deacetylating) activity"/>
    <property type="evidence" value="ECO:0007669"/>
    <property type="project" value="UniProtKB-EC"/>
</dbReference>
<feature type="domain" description="Tetrapyrrole methylase" evidence="7">
    <location>
        <begin position="7"/>
        <end position="238"/>
    </location>
</feature>
<sequence>MTTHRRVLVIGIGMGEPSQLTFAAAEAIGRADLFLLLDKSEAAGALVAAREALIARFGKPGHRILRRESPRLERPAFPAPGEGVAGAGPYRDSVARWHGARARLMAEAIGELPPGGTAALLVWGDPMLYDSTLRVLAGARALARAPDFKVEVLPGISALQMLCAAHAIPLNGVGEPVLVTTGRRIAEATPDAPAFAVLLDDGAGLRALMARGWSGKVWWGAMLGTPDERLLAGRLSEVGDAILALRGELRARRGWVMDAWLGRNGEPG</sequence>
<organism evidence="8 9">
    <name type="scientific">Ancylobacter crimeensis</name>
    <dbReference type="NCBI Taxonomy" id="2579147"/>
    <lineage>
        <taxon>Bacteria</taxon>
        <taxon>Pseudomonadati</taxon>
        <taxon>Pseudomonadota</taxon>
        <taxon>Alphaproteobacteria</taxon>
        <taxon>Hyphomicrobiales</taxon>
        <taxon>Xanthobacteraceae</taxon>
        <taxon>Ancylobacter</taxon>
    </lineage>
</organism>
<dbReference type="PANTHER" id="PTHR43467">
    <property type="entry name" value="COBALT-PRECORRIN-2 C(20)-METHYLTRANSFERASE"/>
    <property type="match status" value="1"/>
</dbReference>
<keyword evidence="2" id="KW-0169">Cobalamin biosynthesis</keyword>
<evidence type="ECO:0000256" key="1">
    <source>
        <dbReference type="ARBA" id="ARBA00004953"/>
    </source>
</evidence>
<dbReference type="InterPro" id="IPR014777">
    <property type="entry name" value="4pyrrole_Mease_sub1"/>
</dbReference>